<dbReference type="InterPro" id="IPR003439">
    <property type="entry name" value="ABC_transporter-like_ATP-bd"/>
</dbReference>
<dbReference type="GO" id="GO:0005524">
    <property type="term" value="F:ATP binding"/>
    <property type="evidence" value="ECO:0007669"/>
    <property type="project" value="InterPro"/>
</dbReference>
<keyword evidence="6" id="KW-1185">Reference proteome</keyword>
<dbReference type="SUPFAM" id="SSF52540">
    <property type="entry name" value="P-loop containing nucleoside triphosphate hydrolases"/>
    <property type="match status" value="1"/>
</dbReference>
<feature type="compositionally biased region" description="Low complexity" evidence="3">
    <location>
        <begin position="74"/>
        <end position="85"/>
    </location>
</feature>
<gene>
    <name evidence="5" type="ORF">H0E87_018100</name>
</gene>
<dbReference type="AlphaFoldDB" id="A0A8T2Y308"/>
<comment type="caution">
    <text evidence="5">The sequence shown here is derived from an EMBL/GenBank/DDBJ whole genome shotgun (WGS) entry which is preliminary data.</text>
</comment>
<feature type="compositionally biased region" description="Basic and acidic residues" evidence="3">
    <location>
        <begin position="348"/>
        <end position="372"/>
    </location>
</feature>
<feature type="domain" description="ABC transporter" evidence="4">
    <location>
        <begin position="132"/>
        <end position="261"/>
    </location>
</feature>
<dbReference type="PANTHER" id="PTHR48042">
    <property type="entry name" value="ABC TRANSPORTER G FAMILY MEMBER 11"/>
    <property type="match status" value="1"/>
</dbReference>
<evidence type="ECO:0000313" key="6">
    <source>
        <dbReference type="Proteomes" id="UP000807159"/>
    </source>
</evidence>
<dbReference type="PANTHER" id="PTHR48042:SF12">
    <property type="entry name" value="ABC TRANSPORTER G FAMILY MEMBER 3"/>
    <property type="match status" value="1"/>
</dbReference>
<accession>A0A8T2Y308</accession>
<evidence type="ECO:0000256" key="1">
    <source>
        <dbReference type="ARBA" id="ARBA00005814"/>
    </source>
</evidence>
<sequence>MEEIQSQSDNYRSSSSSASSPASRVPSSNFFYLRKPGSHRQPISFEDSPEWDTDIDVRLEEGGDSINVATTPASPSLSKLNSGSLPSPPLPEGAVVARKILGASVVWKDLTVTIKGKRKYSDKVVKSSSGYALPGTMTVIMGPAKSGKSTLLRAIAGRLHHSARMYGEVFVNGAKSRMCYGSYGFVERETALIGSLTVQEYLYYSALLQLPGFFCQKKSVVEDAIRAMSLSDYANKLIGGHCYFKGLPSGERRRVSIARELDDHGDFSSVNMDTAVAIRTLEATYKSSANAAAVETMILRLTGRSILAMLKASNGQCLDLNAYHVTDSWLSFMAAELFVNGEIVQRPPERQRRVEPQPQRANDRPRYNDRTRYVRPVENMR</sequence>
<dbReference type="InterPro" id="IPR052215">
    <property type="entry name" value="Plant_ABCG"/>
</dbReference>
<feature type="region of interest" description="Disordered" evidence="3">
    <location>
        <begin position="1"/>
        <end position="52"/>
    </location>
</feature>
<keyword evidence="2" id="KW-0813">Transport</keyword>
<feature type="region of interest" description="Disordered" evidence="3">
    <location>
        <begin position="65"/>
        <end position="85"/>
    </location>
</feature>
<evidence type="ECO:0000256" key="2">
    <source>
        <dbReference type="ARBA" id="ARBA00022448"/>
    </source>
</evidence>
<dbReference type="Pfam" id="PF00005">
    <property type="entry name" value="ABC_tran"/>
    <property type="match status" value="1"/>
</dbReference>
<evidence type="ECO:0000259" key="4">
    <source>
        <dbReference type="Pfam" id="PF00005"/>
    </source>
</evidence>
<comment type="similarity">
    <text evidence="1">Belongs to the ABC transporter superfamily. ABCG family. Eye pigment precursor importer (TC 3.A.1.204) subfamily.</text>
</comment>
<organism evidence="5 6">
    <name type="scientific">Populus deltoides</name>
    <name type="common">Eastern poplar</name>
    <name type="synonym">Eastern cottonwood</name>
    <dbReference type="NCBI Taxonomy" id="3696"/>
    <lineage>
        <taxon>Eukaryota</taxon>
        <taxon>Viridiplantae</taxon>
        <taxon>Streptophyta</taxon>
        <taxon>Embryophyta</taxon>
        <taxon>Tracheophyta</taxon>
        <taxon>Spermatophyta</taxon>
        <taxon>Magnoliopsida</taxon>
        <taxon>eudicotyledons</taxon>
        <taxon>Gunneridae</taxon>
        <taxon>Pentapetalae</taxon>
        <taxon>rosids</taxon>
        <taxon>fabids</taxon>
        <taxon>Malpighiales</taxon>
        <taxon>Salicaceae</taxon>
        <taxon>Saliceae</taxon>
        <taxon>Populus</taxon>
    </lineage>
</organism>
<dbReference type="GO" id="GO:0016887">
    <property type="term" value="F:ATP hydrolysis activity"/>
    <property type="evidence" value="ECO:0007669"/>
    <property type="project" value="InterPro"/>
</dbReference>
<reference evidence="5" key="1">
    <citation type="journal article" date="2021" name="J. Hered.">
        <title>Genome Assembly of Salicaceae Populus deltoides (Eastern Cottonwood) I-69 Based on Nanopore Sequencing and Hi-C Technologies.</title>
        <authorList>
            <person name="Bai S."/>
            <person name="Wu H."/>
            <person name="Zhang J."/>
            <person name="Pan Z."/>
            <person name="Zhao W."/>
            <person name="Li Z."/>
            <person name="Tong C."/>
        </authorList>
    </citation>
    <scope>NUCLEOTIDE SEQUENCE</scope>
    <source>
        <tissue evidence="5">Leaf</tissue>
    </source>
</reference>
<feature type="compositionally biased region" description="Low complexity" evidence="3">
    <location>
        <begin position="1"/>
        <end position="29"/>
    </location>
</feature>
<dbReference type="Gene3D" id="3.40.50.300">
    <property type="entry name" value="P-loop containing nucleotide triphosphate hydrolases"/>
    <property type="match status" value="1"/>
</dbReference>
<dbReference type="EMBL" id="JACEGQ020000009">
    <property type="protein sequence ID" value="KAH8499485.1"/>
    <property type="molecule type" value="Genomic_DNA"/>
</dbReference>
<protein>
    <recommendedName>
        <fullName evidence="4">ABC transporter domain-containing protein</fullName>
    </recommendedName>
</protein>
<proteinExistence type="inferred from homology"/>
<evidence type="ECO:0000313" key="5">
    <source>
        <dbReference type="EMBL" id="KAH8499485.1"/>
    </source>
</evidence>
<evidence type="ECO:0000256" key="3">
    <source>
        <dbReference type="SAM" id="MobiDB-lite"/>
    </source>
</evidence>
<dbReference type="InterPro" id="IPR027417">
    <property type="entry name" value="P-loop_NTPase"/>
</dbReference>
<name>A0A8T2Y308_POPDE</name>
<dbReference type="Proteomes" id="UP000807159">
    <property type="component" value="Chromosome 9"/>
</dbReference>
<feature type="region of interest" description="Disordered" evidence="3">
    <location>
        <begin position="348"/>
        <end position="381"/>
    </location>
</feature>